<protein>
    <submittedName>
        <fullName evidence="1">Uncharacterized protein</fullName>
    </submittedName>
</protein>
<evidence type="ECO:0000313" key="2">
    <source>
        <dbReference type="Proteomes" id="UP000634136"/>
    </source>
</evidence>
<proteinExistence type="predicted"/>
<keyword evidence="2" id="KW-1185">Reference proteome</keyword>
<accession>A0A834SLC7</accession>
<reference evidence="1" key="1">
    <citation type="submission" date="2020-09" db="EMBL/GenBank/DDBJ databases">
        <title>Genome-Enabled Discovery of Anthraquinone Biosynthesis in Senna tora.</title>
        <authorList>
            <person name="Kang S.-H."/>
            <person name="Pandey R.P."/>
            <person name="Lee C.-M."/>
            <person name="Sim J.-S."/>
            <person name="Jeong J.-T."/>
            <person name="Choi B.-S."/>
            <person name="Jung M."/>
            <person name="Ginzburg D."/>
            <person name="Zhao K."/>
            <person name="Won S.Y."/>
            <person name="Oh T.-J."/>
            <person name="Yu Y."/>
            <person name="Kim N.-H."/>
            <person name="Lee O.R."/>
            <person name="Lee T.-H."/>
            <person name="Bashyal P."/>
            <person name="Kim T.-S."/>
            <person name="Lee W.-H."/>
            <person name="Kawkins C."/>
            <person name="Kim C.-K."/>
            <person name="Kim J.S."/>
            <person name="Ahn B.O."/>
            <person name="Rhee S.Y."/>
            <person name="Sohng J.K."/>
        </authorList>
    </citation>
    <scope>NUCLEOTIDE SEQUENCE</scope>
    <source>
        <tissue evidence="1">Leaf</tissue>
    </source>
</reference>
<name>A0A834SLC7_9FABA</name>
<comment type="caution">
    <text evidence="1">The sequence shown here is derived from an EMBL/GenBank/DDBJ whole genome shotgun (WGS) entry which is preliminary data.</text>
</comment>
<gene>
    <name evidence="1" type="ORF">G2W53_038003</name>
</gene>
<evidence type="ECO:0000313" key="1">
    <source>
        <dbReference type="EMBL" id="KAF7805842.1"/>
    </source>
</evidence>
<dbReference type="AlphaFoldDB" id="A0A834SLC7"/>
<dbReference type="EMBL" id="JAAIUW010000012">
    <property type="protein sequence ID" value="KAF7805842.1"/>
    <property type="molecule type" value="Genomic_DNA"/>
</dbReference>
<dbReference type="Proteomes" id="UP000634136">
    <property type="component" value="Unassembled WGS sequence"/>
</dbReference>
<sequence>MGGCSAEKSVPSLMNMMQWEWKWRDGQRVMSVTHPPNA</sequence>
<organism evidence="1 2">
    <name type="scientific">Senna tora</name>
    <dbReference type="NCBI Taxonomy" id="362788"/>
    <lineage>
        <taxon>Eukaryota</taxon>
        <taxon>Viridiplantae</taxon>
        <taxon>Streptophyta</taxon>
        <taxon>Embryophyta</taxon>
        <taxon>Tracheophyta</taxon>
        <taxon>Spermatophyta</taxon>
        <taxon>Magnoliopsida</taxon>
        <taxon>eudicotyledons</taxon>
        <taxon>Gunneridae</taxon>
        <taxon>Pentapetalae</taxon>
        <taxon>rosids</taxon>
        <taxon>fabids</taxon>
        <taxon>Fabales</taxon>
        <taxon>Fabaceae</taxon>
        <taxon>Caesalpinioideae</taxon>
        <taxon>Cassia clade</taxon>
        <taxon>Senna</taxon>
    </lineage>
</organism>